<dbReference type="Proteomes" id="UP000324021">
    <property type="component" value="Unassembled WGS sequence"/>
</dbReference>
<protein>
    <submittedName>
        <fullName evidence="3">CARDB protein</fullName>
    </submittedName>
</protein>
<dbReference type="Gene3D" id="2.60.40.10">
    <property type="entry name" value="Immunoglobulins"/>
    <property type="match status" value="1"/>
</dbReference>
<keyword evidence="1" id="KW-0472">Membrane</keyword>
<dbReference type="Proteomes" id="UP000199320">
    <property type="component" value="Unassembled WGS sequence"/>
</dbReference>
<name>A0A1G6UFJ4_9EURY</name>
<keyword evidence="1" id="KW-0812">Transmembrane</keyword>
<gene>
    <name evidence="4" type="ORF">SAMN04488694_12134</name>
    <name evidence="3" type="ORF">SAMN05192552_102130</name>
</gene>
<evidence type="ECO:0000256" key="1">
    <source>
        <dbReference type="SAM" id="Phobius"/>
    </source>
</evidence>
<evidence type="ECO:0000313" key="6">
    <source>
        <dbReference type="Proteomes" id="UP000324021"/>
    </source>
</evidence>
<dbReference type="InterPro" id="IPR011635">
    <property type="entry name" value="CARDB"/>
</dbReference>
<evidence type="ECO:0000259" key="2">
    <source>
        <dbReference type="Pfam" id="PF07705"/>
    </source>
</evidence>
<proteinExistence type="predicted"/>
<dbReference type="Pfam" id="PF07705">
    <property type="entry name" value="CARDB"/>
    <property type="match status" value="1"/>
</dbReference>
<dbReference type="EMBL" id="FMZP01000021">
    <property type="protein sequence ID" value="SDD40014.1"/>
    <property type="molecule type" value="Genomic_DNA"/>
</dbReference>
<dbReference type="EMBL" id="FOIC01000021">
    <property type="protein sequence ID" value="SET97014.1"/>
    <property type="molecule type" value="Genomic_DNA"/>
</dbReference>
<evidence type="ECO:0000313" key="4">
    <source>
        <dbReference type="EMBL" id="SET97014.1"/>
    </source>
</evidence>
<dbReference type="InterPro" id="IPR013783">
    <property type="entry name" value="Ig-like_fold"/>
</dbReference>
<feature type="domain" description="CARDB" evidence="2">
    <location>
        <begin position="249"/>
        <end position="316"/>
    </location>
</feature>
<feature type="transmembrane region" description="Helical" evidence="1">
    <location>
        <begin position="332"/>
        <end position="351"/>
    </location>
</feature>
<keyword evidence="1" id="KW-1133">Transmembrane helix</keyword>
<organism evidence="3 6">
    <name type="scientific">Natrinema hispanicum</name>
    <dbReference type="NCBI Taxonomy" id="392421"/>
    <lineage>
        <taxon>Archaea</taxon>
        <taxon>Methanobacteriati</taxon>
        <taxon>Methanobacteriota</taxon>
        <taxon>Stenosarchaea group</taxon>
        <taxon>Halobacteria</taxon>
        <taxon>Halobacteriales</taxon>
        <taxon>Natrialbaceae</taxon>
        <taxon>Natrinema</taxon>
    </lineage>
</organism>
<feature type="transmembrane region" description="Helical" evidence="1">
    <location>
        <begin position="12"/>
        <end position="33"/>
    </location>
</feature>
<accession>A0A1G6UFJ4</accession>
<evidence type="ECO:0000313" key="3">
    <source>
        <dbReference type="EMBL" id="SDD40014.1"/>
    </source>
</evidence>
<evidence type="ECO:0000313" key="5">
    <source>
        <dbReference type="Proteomes" id="UP000199320"/>
    </source>
</evidence>
<keyword evidence="5" id="KW-1185">Reference proteome</keyword>
<reference evidence="5 6" key="1">
    <citation type="submission" date="2016-10" db="EMBL/GenBank/DDBJ databases">
        <authorList>
            <person name="Varghese N."/>
            <person name="Submissions S."/>
        </authorList>
    </citation>
    <scope>NUCLEOTIDE SEQUENCE [LARGE SCALE GENOMIC DNA]</scope>
    <source>
        <strain evidence="3 6">CDM_1</strain>
        <strain evidence="5">CDM_6</strain>
    </source>
</reference>
<sequence length="355" mass="38155">MRISNRIPARSTCVLVITNVVIVFGTIIGAGIVTAQSVPSQSDGQYAVVQGDECVTIDPLGNGSQSVEAFYDYRTPNTAPRSYNYSSYGTTHLQEDDTSSLFLYEGRDGISLVLLHDQHAGDTAGGAVTMEFTGLPDAGEWVIEDDGYEGRDDEFMHDRTSSRITWVYTDGRNDGAVFRGGLDDDVELTIDPAFNDAADFRLYEGTITDWQVLSATENGYERTSLDMTEPIEIRSDGCPSVSVTELEIDDRVTTGESVAITATVENAGQRTATTAVPITVDGEIVDERDVTLEPGETTTLSTTTTFDDTGTYTVAAGDRTMTMSVTGSGDEMVGFGVVAVSLAALAGVLLIRYRQ</sequence>
<dbReference type="AlphaFoldDB" id="A0A1G6UFJ4"/>
<reference evidence="4" key="2">
    <citation type="submission" date="2016-10" db="EMBL/GenBank/DDBJ databases">
        <authorList>
            <person name="de Groot N.N."/>
        </authorList>
    </citation>
    <scope>NUCLEOTIDE SEQUENCE [LARGE SCALE GENOMIC DNA]</scope>
    <source>
        <strain evidence="4">CDM_6</strain>
    </source>
</reference>